<evidence type="ECO:0000313" key="4">
    <source>
        <dbReference type="Proteomes" id="UP000028521"/>
    </source>
</evidence>
<sequence length="306" mass="36327">MSKQKRPNFIIAGFPKCGSTALHYYLENHPQIYMPKQKELHYFTNRILAKLDKGPGDKEAKITQISDINNYENCFKNVKSGQLIGEASPSYINYPSKFDTINKELCNPKVIVMLRDPIKRAYSNYLHLVREHREKLSFYEALLNEEIRKQKQYSDFWYYKFNSTYFDKLQQALEKFENVLIITQEELNKDTRSTMKKVFGFLDVDVNYEPDNIEKRYNHGGVFKDNLITRFFFKQTKFKSLVKQIIPIPVQAKNIINKIVDNYRVSTPKIDVETEDYLIDLFKEDVQKLKNLEIDVSSWNKKFFVE</sequence>
<dbReference type="SUPFAM" id="SSF52540">
    <property type="entry name" value="P-loop containing nucleoside triphosphate hydrolases"/>
    <property type="match status" value="1"/>
</dbReference>
<dbReference type="EMBL" id="JPFK01000005">
    <property type="protein sequence ID" value="KFB01239.1"/>
    <property type="molecule type" value="Genomic_DNA"/>
</dbReference>
<feature type="coiled-coil region" evidence="2">
    <location>
        <begin position="129"/>
        <end position="186"/>
    </location>
</feature>
<dbReference type="Gene3D" id="3.40.50.300">
    <property type="entry name" value="P-loop containing nucleotide triphosphate hydrolases"/>
    <property type="match status" value="1"/>
</dbReference>
<evidence type="ECO:0000313" key="3">
    <source>
        <dbReference type="EMBL" id="KFB01239.1"/>
    </source>
</evidence>
<dbReference type="Pfam" id="PF13469">
    <property type="entry name" value="Sulfotransfer_3"/>
    <property type="match status" value="1"/>
</dbReference>
<accession>A0A084TKK3</accession>
<dbReference type="GO" id="GO:0008146">
    <property type="term" value="F:sulfotransferase activity"/>
    <property type="evidence" value="ECO:0007669"/>
    <property type="project" value="InterPro"/>
</dbReference>
<organism evidence="3 4">
    <name type="scientific">Mangrovimonas yunxiaonensis</name>
    <dbReference type="NCBI Taxonomy" id="1197477"/>
    <lineage>
        <taxon>Bacteria</taxon>
        <taxon>Pseudomonadati</taxon>
        <taxon>Bacteroidota</taxon>
        <taxon>Flavobacteriia</taxon>
        <taxon>Flavobacteriales</taxon>
        <taxon>Flavobacteriaceae</taxon>
        <taxon>Mangrovimonas</taxon>
    </lineage>
</organism>
<proteinExistence type="predicted"/>
<dbReference type="Proteomes" id="UP000028521">
    <property type="component" value="Unassembled WGS sequence"/>
</dbReference>
<dbReference type="OrthoDB" id="981508at2"/>
<dbReference type="InterPro" id="IPR027417">
    <property type="entry name" value="P-loop_NTPase"/>
</dbReference>
<keyword evidence="4" id="KW-1185">Reference proteome</keyword>
<keyword evidence="1 3" id="KW-0808">Transferase</keyword>
<dbReference type="AlphaFoldDB" id="A0A084TKK3"/>
<evidence type="ECO:0000256" key="1">
    <source>
        <dbReference type="ARBA" id="ARBA00022679"/>
    </source>
</evidence>
<dbReference type="RefSeq" id="WP_036120149.1">
    <property type="nucleotide sequence ID" value="NZ_BMET01000001.1"/>
</dbReference>
<reference evidence="4" key="2">
    <citation type="submission" date="2014-07" db="EMBL/GenBank/DDBJ databases">
        <title>Genome sequence of Mangrovimonas yunxiaonensis.</title>
        <authorList>
            <person name="Li Y."/>
            <person name="Zheng T."/>
        </authorList>
    </citation>
    <scope>NUCLEOTIDE SEQUENCE [LARGE SCALE GENOMIC DNA]</scope>
    <source>
        <strain evidence="4">LY01</strain>
    </source>
</reference>
<dbReference type="PANTHER" id="PTHR10605:SF56">
    <property type="entry name" value="BIFUNCTIONAL HEPARAN SULFATE N-DEACETYLASE_N-SULFOTRANSFERASE"/>
    <property type="match status" value="1"/>
</dbReference>
<evidence type="ECO:0000256" key="2">
    <source>
        <dbReference type="SAM" id="Coils"/>
    </source>
</evidence>
<dbReference type="STRING" id="1197477.IA57_05255"/>
<dbReference type="PANTHER" id="PTHR10605">
    <property type="entry name" value="HEPARAN SULFATE SULFOTRANSFERASE"/>
    <property type="match status" value="1"/>
</dbReference>
<keyword evidence="2" id="KW-0175">Coiled coil</keyword>
<dbReference type="eggNOG" id="COG4424">
    <property type="taxonomic scope" value="Bacteria"/>
</dbReference>
<name>A0A084TKK3_9FLAO</name>
<reference evidence="3 4" key="1">
    <citation type="journal article" date="2014" name="Genome Announc.">
        <title>Draft Genome Sequence of the Algicidal Bacterium Mangrovimonas yunxiaonensis Strain LY01.</title>
        <authorList>
            <person name="Li Y."/>
            <person name="Zhu H."/>
            <person name="Li C."/>
            <person name="Zhang H."/>
            <person name="Chen Z."/>
            <person name="Zheng W."/>
            <person name="Xu H."/>
            <person name="Zheng T."/>
        </authorList>
    </citation>
    <scope>NUCLEOTIDE SEQUENCE [LARGE SCALE GENOMIC DNA]</scope>
    <source>
        <strain evidence="3 4">LY01</strain>
    </source>
</reference>
<comment type="caution">
    <text evidence="3">The sequence shown here is derived from an EMBL/GenBank/DDBJ whole genome shotgun (WGS) entry which is preliminary data.</text>
</comment>
<gene>
    <name evidence="3" type="ORF">IA57_05255</name>
</gene>
<dbReference type="InterPro" id="IPR037359">
    <property type="entry name" value="NST/OST"/>
</dbReference>
<protein>
    <submittedName>
        <fullName evidence="3">Sulfotransferase</fullName>
    </submittedName>
</protein>